<dbReference type="Proteomes" id="UP000194968">
    <property type="component" value="Unassembled WGS sequence"/>
</dbReference>
<evidence type="ECO:0000256" key="3">
    <source>
        <dbReference type="ARBA" id="ARBA00023315"/>
    </source>
</evidence>
<evidence type="ECO:0000259" key="5">
    <source>
        <dbReference type="SMART" id="SM00563"/>
    </source>
</evidence>
<dbReference type="RefSeq" id="WP_065578619.1">
    <property type="nucleotide sequence ID" value="NZ_LZGI01000017.1"/>
</dbReference>
<evidence type="ECO:0000256" key="1">
    <source>
        <dbReference type="ARBA" id="ARBA00005189"/>
    </source>
</evidence>
<dbReference type="PANTHER" id="PTHR10434">
    <property type="entry name" value="1-ACYL-SN-GLYCEROL-3-PHOSPHATE ACYLTRANSFERASE"/>
    <property type="match status" value="1"/>
</dbReference>
<evidence type="ECO:0000256" key="2">
    <source>
        <dbReference type="ARBA" id="ARBA00022679"/>
    </source>
</evidence>
<reference evidence="6 7" key="1">
    <citation type="submission" date="2017-03" db="EMBL/GenBank/DDBJ databases">
        <title>Comparative genomics of honeybee gut symbionts reveal geographically distinct and subgroup specific antibiotic resistance.</title>
        <authorList>
            <person name="Ludvigsen J."/>
            <person name="Porcellato D."/>
            <person name="Labee-Lund T.M."/>
            <person name="Amdam G.V."/>
            <person name="Rudi K."/>
        </authorList>
    </citation>
    <scope>NUCLEOTIDE SEQUENCE [LARGE SCALE GENOMIC DNA]</scope>
    <source>
        <strain evidence="6 7">A-4-12</strain>
    </source>
</reference>
<dbReference type="InterPro" id="IPR002123">
    <property type="entry name" value="Plipid/glycerol_acylTrfase"/>
</dbReference>
<sequence>MDSQYIKKRKPYTLNQWWRLFATALGFIIFGLYGLIVLSIIWFSLLRLFVWNKQKRTIIAQYSISISFKVFLWIIKYLGIFNYQFTGIEKLKHDEGCLIIANHPSLLDVVLLVSVMRRCDCLVKGALLNNIFISRIIKTAGYILNGESSRILPQCNEILSNKGKILIFPEGTRSIPNNPITLQRGAANIALRCHADIRIIHIQCNPPWLIKQQKWYDIPKRKAVFNINVGEKIKIEDFLDQNTTIAARKLTRHLASLLTLEQLKE</sequence>
<organism evidence="6 7">
    <name type="scientific">Gilliamella apis</name>
    <dbReference type="NCBI Taxonomy" id="1970738"/>
    <lineage>
        <taxon>Bacteria</taxon>
        <taxon>Pseudomonadati</taxon>
        <taxon>Pseudomonadota</taxon>
        <taxon>Gammaproteobacteria</taxon>
        <taxon>Orbales</taxon>
        <taxon>Orbaceae</taxon>
        <taxon>Gilliamella</taxon>
    </lineage>
</organism>
<dbReference type="Pfam" id="PF01553">
    <property type="entry name" value="Acyltransferase"/>
    <property type="match status" value="1"/>
</dbReference>
<keyword evidence="4" id="KW-0472">Membrane</keyword>
<name>A0A242NUD5_9GAMM</name>
<evidence type="ECO:0000256" key="4">
    <source>
        <dbReference type="SAM" id="Phobius"/>
    </source>
</evidence>
<keyword evidence="4" id="KW-1133">Transmembrane helix</keyword>
<dbReference type="PANTHER" id="PTHR10434:SF66">
    <property type="entry name" value="PHOSPHOLIPID_GLYCEROL ACYLTRANSFERASE DOMAIN-CONTAINING PROTEIN"/>
    <property type="match status" value="1"/>
</dbReference>
<feature type="transmembrane region" description="Helical" evidence="4">
    <location>
        <begin position="57"/>
        <end position="75"/>
    </location>
</feature>
<feature type="domain" description="Phospholipid/glycerol acyltransferase" evidence="5">
    <location>
        <begin position="97"/>
        <end position="207"/>
    </location>
</feature>
<comment type="pathway">
    <text evidence="1">Lipid metabolism.</text>
</comment>
<keyword evidence="4" id="KW-0812">Transmembrane</keyword>
<dbReference type="SUPFAM" id="SSF69593">
    <property type="entry name" value="Glycerol-3-phosphate (1)-acyltransferase"/>
    <property type="match status" value="1"/>
</dbReference>
<dbReference type="AlphaFoldDB" id="A0A242NUD5"/>
<dbReference type="CDD" id="cd07989">
    <property type="entry name" value="LPLAT_AGPAT-like"/>
    <property type="match status" value="1"/>
</dbReference>
<proteinExistence type="predicted"/>
<keyword evidence="2 6" id="KW-0808">Transferase</keyword>
<dbReference type="GO" id="GO:0006654">
    <property type="term" value="P:phosphatidic acid biosynthetic process"/>
    <property type="evidence" value="ECO:0007669"/>
    <property type="project" value="TreeGrafter"/>
</dbReference>
<dbReference type="GO" id="GO:0003841">
    <property type="term" value="F:1-acylglycerol-3-phosphate O-acyltransferase activity"/>
    <property type="evidence" value="ECO:0007669"/>
    <property type="project" value="TreeGrafter"/>
</dbReference>
<evidence type="ECO:0000313" key="7">
    <source>
        <dbReference type="Proteomes" id="UP000194968"/>
    </source>
</evidence>
<dbReference type="EMBL" id="NASK01000095">
    <property type="protein sequence ID" value="OTQ49469.1"/>
    <property type="molecule type" value="Genomic_DNA"/>
</dbReference>
<accession>A0A242NUD5</accession>
<dbReference type="SMART" id="SM00563">
    <property type="entry name" value="PlsC"/>
    <property type="match status" value="1"/>
</dbReference>
<evidence type="ECO:0000313" key="6">
    <source>
        <dbReference type="EMBL" id="OTQ49469.1"/>
    </source>
</evidence>
<comment type="caution">
    <text evidence="6">The sequence shown here is derived from an EMBL/GenBank/DDBJ whole genome shotgun (WGS) entry which is preliminary data.</text>
</comment>
<protein>
    <submittedName>
        <fullName evidence="6">1-acyl-sn-glycerol-3-phosphate acyltransferase</fullName>
    </submittedName>
</protein>
<keyword evidence="3 6" id="KW-0012">Acyltransferase</keyword>
<gene>
    <name evidence="6" type="ORF">B6D06_06605</name>
</gene>
<feature type="transmembrane region" description="Helical" evidence="4">
    <location>
        <begin position="20"/>
        <end position="45"/>
    </location>
</feature>
<dbReference type="OrthoDB" id="9812274at2"/>